<feature type="region of interest" description="Disordered" evidence="3">
    <location>
        <begin position="45"/>
        <end position="66"/>
    </location>
</feature>
<gene>
    <name evidence="5" type="ORF">OPV22_005557</name>
</gene>
<dbReference type="InterPro" id="IPR005516">
    <property type="entry name" value="Remorin_C"/>
</dbReference>
<comment type="similarity">
    <text evidence="1">Belongs to the remorin family.</text>
</comment>
<feature type="region of interest" description="Disordered" evidence="3">
    <location>
        <begin position="255"/>
        <end position="305"/>
    </location>
</feature>
<dbReference type="PANTHER" id="PTHR31471:SF98">
    <property type="entry name" value="OS02G0116800 PROTEIN"/>
    <property type="match status" value="1"/>
</dbReference>
<feature type="domain" description="Remorin C-terminal" evidence="4">
    <location>
        <begin position="367"/>
        <end position="462"/>
    </location>
</feature>
<dbReference type="EMBL" id="JAQQAF010000002">
    <property type="protein sequence ID" value="KAJ8504671.1"/>
    <property type="molecule type" value="Genomic_DNA"/>
</dbReference>
<feature type="compositionally biased region" description="Polar residues" evidence="3">
    <location>
        <begin position="260"/>
        <end position="270"/>
    </location>
</feature>
<comment type="caution">
    <text evidence="5">The sequence shown here is derived from an EMBL/GenBank/DDBJ whole genome shotgun (WGS) entry which is preliminary data.</text>
</comment>
<dbReference type="Proteomes" id="UP001222027">
    <property type="component" value="Unassembled WGS sequence"/>
</dbReference>
<dbReference type="PANTHER" id="PTHR31471">
    <property type="entry name" value="OS02G0116800 PROTEIN"/>
    <property type="match status" value="1"/>
</dbReference>
<accession>A0AAV8Q354</accession>
<evidence type="ECO:0000313" key="5">
    <source>
        <dbReference type="EMBL" id="KAJ8504671.1"/>
    </source>
</evidence>
<evidence type="ECO:0000313" key="6">
    <source>
        <dbReference type="Proteomes" id="UP001222027"/>
    </source>
</evidence>
<reference evidence="5 6" key="1">
    <citation type="submission" date="2022-12" db="EMBL/GenBank/DDBJ databases">
        <title>Chromosome-scale assembly of the Ensete ventricosum genome.</title>
        <authorList>
            <person name="Dussert Y."/>
            <person name="Stocks J."/>
            <person name="Wendawek A."/>
            <person name="Woldeyes F."/>
            <person name="Nichols R.A."/>
            <person name="Borrell J.S."/>
        </authorList>
    </citation>
    <scope>NUCLEOTIDE SEQUENCE [LARGE SCALE GENOMIC DNA]</scope>
    <source>
        <strain evidence="6">cv. Maze</strain>
        <tissue evidence="5">Seeds</tissue>
    </source>
</reference>
<evidence type="ECO:0000256" key="2">
    <source>
        <dbReference type="SAM" id="Coils"/>
    </source>
</evidence>
<name>A0AAV8Q354_ENSVE</name>
<dbReference type="Pfam" id="PF03763">
    <property type="entry name" value="Remorin_C"/>
    <property type="match status" value="1"/>
</dbReference>
<evidence type="ECO:0000256" key="3">
    <source>
        <dbReference type="SAM" id="MobiDB-lite"/>
    </source>
</evidence>
<evidence type="ECO:0000259" key="4">
    <source>
        <dbReference type="Pfam" id="PF03763"/>
    </source>
</evidence>
<keyword evidence="2" id="KW-0175">Coiled coil</keyword>
<feature type="region of interest" description="Disordered" evidence="3">
    <location>
        <begin position="139"/>
        <end position="165"/>
    </location>
</feature>
<evidence type="ECO:0000256" key="1">
    <source>
        <dbReference type="ARBA" id="ARBA00005711"/>
    </source>
</evidence>
<feature type="compositionally biased region" description="Polar residues" evidence="3">
    <location>
        <begin position="276"/>
        <end position="297"/>
    </location>
</feature>
<feature type="coiled-coil region" evidence="2">
    <location>
        <begin position="400"/>
        <end position="442"/>
    </location>
</feature>
<sequence>METDEEGRRHSFIGGLHEPFPSQKGSGFCPGRPRAMLLGAERWKEEKELDCEPSDDDHRRAGTAESCKNVKCSISTEEEYAVEVPKFGAQDKDGSCRETLEFQKSERAPPHRLASAMVVPFSRPAPSKWDDAQKWITGPASSRARSKAGGGTMKKNRLAGNGSGRGTTAKVILEVEKAGRQAKKEIGGVKGGNWAAEPNASVDSGMEPATTMENPATEIAVSLSQHDPLVSVKKAVAFIAPTLPIMSASTRDMGLEMSPIPSQEPSQTGSPARDTSPPTFCRPSTSRRTVPASTGHLQTAPAACRDDLNKTQSEEEMLKKSLQRNNDSWRQLDNENIAACASKEEETDASISLKTIPLNQSMRSVIQTRAAAWEEAEQAKYLARLKREDIEIYAWKNLQKAKIEAEMKKIELELERTRAHAHERLMNKVAAASHKAEKMRAAAEAKRNYQAATTTKQAELFHAFYASSLETQPFVLAR</sequence>
<proteinExistence type="inferred from homology"/>
<protein>
    <recommendedName>
        <fullName evidence="4">Remorin C-terminal domain-containing protein</fullName>
    </recommendedName>
</protein>
<organism evidence="5 6">
    <name type="scientific">Ensete ventricosum</name>
    <name type="common">Abyssinian banana</name>
    <name type="synonym">Musa ensete</name>
    <dbReference type="NCBI Taxonomy" id="4639"/>
    <lineage>
        <taxon>Eukaryota</taxon>
        <taxon>Viridiplantae</taxon>
        <taxon>Streptophyta</taxon>
        <taxon>Embryophyta</taxon>
        <taxon>Tracheophyta</taxon>
        <taxon>Spermatophyta</taxon>
        <taxon>Magnoliopsida</taxon>
        <taxon>Liliopsida</taxon>
        <taxon>Zingiberales</taxon>
        <taxon>Musaceae</taxon>
        <taxon>Ensete</taxon>
    </lineage>
</organism>
<dbReference type="AlphaFoldDB" id="A0AAV8Q354"/>
<keyword evidence="6" id="KW-1185">Reference proteome</keyword>
<feature type="region of interest" description="Disordered" evidence="3">
    <location>
        <begin position="1"/>
        <end position="31"/>
    </location>
</feature>